<reference evidence="2 3" key="1">
    <citation type="submission" date="2021-01" db="EMBL/GenBank/DDBJ databases">
        <title>Genomic Encyclopedia of Type Strains, Phase IV (KMG-IV): sequencing the most valuable type-strain genomes for metagenomic binning, comparative biology and taxonomic classification.</title>
        <authorList>
            <person name="Goeker M."/>
        </authorList>
    </citation>
    <scope>NUCLEOTIDE SEQUENCE [LARGE SCALE GENOMIC DNA]</scope>
    <source>
        <strain evidence="2 3">DSM 23711</strain>
    </source>
</reference>
<evidence type="ECO:0000313" key="2">
    <source>
        <dbReference type="EMBL" id="MBM7571338.1"/>
    </source>
</evidence>
<name>A0ABS2MZW8_9BACI</name>
<dbReference type="InterPro" id="IPR000182">
    <property type="entry name" value="GNAT_dom"/>
</dbReference>
<dbReference type="InterPro" id="IPR016181">
    <property type="entry name" value="Acyl_CoA_acyltransferase"/>
</dbReference>
<dbReference type="RefSeq" id="WP_204498864.1">
    <property type="nucleotide sequence ID" value="NZ_JAFBDR010000008.1"/>
</dbReference>
<gene>
    <name evidence="2" type="ORF">JOC48_001834</name>
</gene>
<keyword evidence="3" id="KW-1185">Reference proteome</keyword>
<dbReference type="PROSITE" id="PS51186">
    <property type="entry name" value="GNAT"/>
    <property type="match status" value="1"/>
</dbReference>
<comment type="caution">
    <text evidence="2">The sequence shown here is derived from an EMBL/GenBank/DDBJ whole genome shotgun (WGS) entry which is preliminary data.</text>
</comment>
<dbReference type="Proteomes" id="UP001296943">
    <property type="component" value="Unassembled WGS sequence"/>
</dbReference>
<proteinExistence type="predicted"/>
<dbReference type="SUPFAM" id="SSF55729">
    <property type="entry name" value="Acyl-CoA N-acyltransferases (Nat)"/>
    <property type="match status" value="1"/>
</dbReference>
<dbReference type="Gene3D" id="3.40.630.30">
    <property type="match status" value="1"/>
</dbReference>
<accession>A0ABS2MZW8</accession>
<protein>
    <submittedName>
        <fullName evidence="2">GNAT superfamily N-acetyltransferase</fullName>
    </submittedName>
</protein>
<evidence type="ECO:0000313" key="3">
    <source>
        <dbReference type="Proteomes" id="UP001296943"/>
    </source>
</evidence>
<dbReference type="CDD" id="cd04301">
    <property type="entry name" value="NAT_SF"/>
    <property type="match status" value="1"/>
</dbReference>
<feature type="domain" description="N-acetyltransferase" evidence="1">
    <location>
        <begin position="1"/>
        <end position="145"/>
    </location>
</feature>
<dbReference type="Pfam" id="PF13527">
    <property type="entry name" value="Acetyltransf_9"/>
    <property type="match status" value="1"/>
</dbReference>
<organism evidence="2 3">
    <name type="scientific">Aquibacillus albus</name>
    <dbReference type="NCBI Taxonomy" id="1168171"/>
    <lineage>
        <taxon>Bacteria</taxon>
        <taxon>Bacillati</taxon>
        <taxon>Bacillota</taxon>
        <taxon>Bacilli</taxon>
        <taxon>Bacillales</taxon>
        <taxon>Bacillaceae</taxon>
        <taxon>Aquibacillus</taxon>
    </lineage>
</organism>
<dbReference type="EMBL" id="JAFBDR010000008">
    <property type="protein sequence ID" value="MBM7571338.1"/>
    <property type="molecule type" value="Genomic_DNA"/>
</dbReference>
<sequence length="342" mass="39815">MGIRLYKQGDEQQIQQLFEKVFKKQRSIAHWKWKFEGTPSLILVFEEKNEILGHISLWLFEGYIGGEEKKLGVRVDTMVDPDARGKGIYKQLNEAMIEHANEAGISILHGFPAEKAKALLQKYTDGKHIADISRFYIVLKPWKIAASIHKIAKPLQFFDGLYQAKKLRKVRPNFPEGIKVEAVQHCDERFDELAEKTKNLKKVMVKRDAAYLNWRYFNHPDNEYSMFAINKNGMLQGYVVIKKETMQKKNGELTLGFIVDWLAIDDRTNWEYLMQTALTYLEDTDLIQTWSFTDNQFVPAMLSFGLKERDRPMPFVVHDLADNPGTLDVDNWWLTQGDIDSF</sequence>
<evidence type="ECO:0000259" key="1">
    <source>
        <dbReference type="PROSITE" id="PS51186"/>
    </source>
</evidence>